<name>A0A5M9ZKW2_9BIFI</name>
<dbReference type="AlphaFoldDB" id="A0A5M9ZKW2"/>
<dbReference type="Proteomes" id="UP000410049">
    <property type="component" value="Unassembled WGS sequence"/>
</dbReference>
<dbReference type="EMBL" id="RZUH01000004">
    <property type="protein sequence ID" value="KAA8828231.1"/>
    <property type="molecule type" value="Genomic_DNA"/>
</dbReference>
<evidence type="ECO:0000313" key="2">
    <source>
        <dbReference type="Proteomes" id="UP000410049"/>
    </source>
</evidence>
<comment type="caution">
    <text evidence="1">The sequence shown here is derived from an EMBL/GenBank/DDBJ whole genome shotgun (WGS) entry which is preliminary data.</text>
</comment>
<dbReference type="Gene3D" id="1.10.287.1080">
    <property type="entry name" value="MazG-like"/>
    <property type="match status" value="1"/>
</dbReference>
<sequence length="90" mass="10072">MSFPPVRSFGRLERDKWLAVKTLEEAAELTEAAKRWLKSGAAADRRDMLDEYADTLQTLANLAAAMGVSDAEIADAMDDCLERNRERGRL</sequence>
<accession>A0A5M9ZKW2</accession>
<evidence type="ECO:0008006" key="3">
    <source>
        <dbReference type="Google" id="ProtNLM"/>
    </source>
</evidence>
<organism evidence="1 2">
    <name type="scientific">Bifidobacterium myosotis</name>
    <dbReference type="NCBI Taxonomy" id="1630166"/>
    <lineage>
        <taxon>Bacteria</taxon>
        <taxon>Bacillati</taxon>
        <taxon>Actinomycetota</taxon>
        <taxon>Actinomycetes</taxon>
        <taxon>Bifidobacteriales</taxon>
        <taxon>Bifidobacteriaceae</taxon>
        <taxon>Bifidobacterium</taxon>
    </lineage>
</organism>
<evidence type="ECO:0000313" key="1">
    <source>
        <dbReference type="EMBL" id="KAA8828231.1"/>
    </source>
</evidence>
<protein>
    <recommendedName>
        <fullName evidence="3">NTP pyrophosphohydrolase MazG putative catalytic core domain-containing protein</fullName>
    </recommendedName>
</protein>
<proteinExistence type="predicted"/>
<gene>
    <name evidence="1" type="ORF">EMO91_06880</name>
</gene>
<reference evidence="1 2" key="1">
    <citation type="journal article" date="2019" name="Syst. Appl. Microbiol.">
        <title>Characterization of Bifidobacterium species in feaces of the Egyptian fruit bat: Description of B. vespertilionis sp. nov. and B. rousetti sp. nov.</title>
        <authorList>
            <person name="Modesto M."/>
            <person name="Satti M."/>
            <person name="Watanabe K."/>
            <person name="Puglisi E."/>
            <person name="Morelli L."/>
            <person name="Huang C.-H."/>
            <person name="Liou J.-S."/>
            <person name="Miyashita M."/>
            <person name="Tamura T."/>
            <person name="Saito S."/>
            <person name="Mori K."/>
            <person name="Huang L."/>
            <person name="Sciavilla P."/>
            <person name="Sandri C."/>
            <person name="Spiezio C."/>
            <person name="Vitali F."/>
            <person name="Cavalieri D."/>
            <person name="Perpetuini G."/>
            <person name="Tofalo R."/>
            <person name="Bonetti A."/>
            <person name="Arita M."/>
            <person name="Mattarelli P."/>
        </authorList>
    </citation>
    <scope>NUCLEOTIDE SEQUENCE [LARGE SCALE GENOMIC DNA]</scope>
    <source>
        <strain evidence="1 2">RST17</strain>
    </source>
</reference>
<dbReference type="Pfam" id="PF01503">
    <property type="entry name" value="PRA-PH"/>
    <property type="match status" value="1"/>
</dbReference>
<dbReference type="InterPro" id="IPR021130">
    <property type="entry name" value="PRib-ATP_PPHydrolase-like"/>
</dbReference>
<dbReference type="SUPFAM" id="SSF101386">
    <property type="entry name" value="all-alpha NTP pyrophosphatases"/>
    <property type="match status" value="1"/>
</dbReference>